<protein>
    <submittedName>
        <fullName evidence="2">Cytochrome b subunit of formate dehydrogenase</fullName>
    </submittedName>
</protein>
<keyword evidence="1" id="KW-0812">Transmembrane</keyword>
<dbReference type="STRING" id="1273541.Pyrde_1257"/>
<dbReference type="Proteomes" id="UP000196694">
    <property type="component" value="Unassembled WGS sequence"/>
</dbReference>
<organism evidence="2 4">
    <name type="scientific">Pyrodictium delaneyi</name>
    <dbReference type="NCBI Taxonomy" id="1273541"/>
    <lineage>
        <taxon>Archaea</taxon>
        <taxon>Thermoproteota</taxon>
        <taxon>Thermoprotei</taxon>
        <taxon>Desulfurococcales</taxon>
        <taxon>Pyrodictiaceae</taxon>
        <taxon>Pyrodictium</taxon>
    </lineage>
</organism>
<evidence type="ECO:0000313" key="2">
    <source>
        <dbReference type="EMBL" id="ALL01305.1"/>
    </source>
</evidence>
<dbReference type="KEGG" id="pdl:Pyrde_1257"/>
<dbReference type="GeneID" id="26099599"/>
<dbReference type="Proteomes" id="UP000058613">
    <property type="component" value="Chromosome"/>
</dbReference>
<dbReference type="GO" id="GO:0016020">
    <property type="term" value="C:membrane"/>
    <property type="evidence" value="ECO:0007669"/>
    <property type="project" value="InterPro"/>
</dbReference>
<feature type="transmembrane region" description="Helical" evidence="1">
    <location>
        <begin position="232"/>
        <end position="252"/>
    </location>
</feature>
<evidence type="ECO:0000313" key="5">
    <source>
        <dbReference type="Proteomes" id="UP000196694"/>
    </source>
</evidence>
<dbReference type="GO" id="GO:0022904">
    <property type="term" value="P:respiratory electron transport chain"/>
    <property type="evidence" value="ECO:0007669"/>
    <property type="project" value="InterPro"/>
</dbReference>
<dbReference type="RefSeq" id="WP_055409189.1">
    <property type="nucleotide sequence ID" value="NZ_CP013011.1"/>
</dbReference>
<feature type="transmembrane region" description="Helical" evidence="1">
    <location>
        <begin position="258"/>
        <end position="282"/>
    </location>
</feature>
<sequence length="331" mass="37734">MSARSSLGSLIGSLIGTLVLLGLGWLLVYKYAIEVLLRDGAVKLQEISSINLSSTLWWRSFIAVAFDVLIIVIAVIGTWWVLANFIVEAREAGKWRRYYRSEEAKKDKWVQRLSLWQRLQHLWMIITFTVCAVTGMAAHLDVLAPRQTLLTIHVYSGIAMGLLAIIHFAQYTTMALIAKARGESLREKFPMLEIYSRKFIRGVVKTLLRPFNPRMKPEPFGKYDPEQLFEYWGIYWGMAVLGIPGVAILLYGPDVLGGVLWVMHFKEAILAITFILMVHIAYTHFRPKIFPMDPTFIHGKMPVKRAKEEHPEWIRELTGSSDPALTADDSK</sequence>
<dbReference type="AlphaFoldDB" id="A0A0N7JD62"/>
<gene>
    <name evidence="3" type="ORF">Pdsh_10075</name>
    <name evidence="2" type="ORF">Pyrde_1257</name>
</gene>
<dbReference type="Gene3D" id="1.20.950.20">
    <property type="entry name" value="Transmembrane di-heme cytochromes, Chain C"/>
    <property type="match status" value="1"/>
</dbReference>
<dbReference type="InterPro" id="IPR016174">
    <property type="entry name" value="Di-haem_cyt_TM"/>
</dbReference>
<feature type="transmembrane region" description="Helical" evidence="1">
    <location>
        <begin position="7"/>
        <end position="28"/>
    </location>
</feature>
<reference evidence="2 4" key="1">
    <citation type="submission" date="2015-10" db="EMBL/GenBank/DDBJ databases">
        <title>Complete genome sequence of hyperthermophilic archaeon Pyrodictium delaneyi Su06.</title>
        <authorList>
            <person name="Jung J.-H."/>
            <person name="Lin J."/>
            <person name="Holden J.F."/>
            <person name="Park C.-S."/>
        </authorList>
    </citation>
    <scope>NUCLEOTIDE SEQUENCE [LARGE SCALE GENOMIC DNA]</scope>
    <source>
        <strain evidence="2 4">Su06</strain>
    </source>
</reference>
<keyword evidence="1" id="KW-0472">Membrane</keyword>
<dbReference type="SUPFAM" id="SSF81342">
    <property type="entry name" value="Transmembrane di-heme cytochromes"/>
    <property type="match status" value="1"/>
</dbReference>
<keyword evidence="1" id="KW-1133">Transmembrane helix</keyword>
<dbReference type="EMBL" id="CP013011">
    <property type="protein sequence ID" value="ALL01305.1"/>
    <property type="molecule type" value="Genomic_DNA"/>
</dbReference>
<feature type="transmembrane region" description="Helical" evidence="1">
    <location>
        <begin position="122"/>
        <end position="140"/>
    </location>
</feature>
<dbReference type="EMBL" id="NCQP01000008">
    <property type="protein sequence ID" value="OWJ53855.1"/>
    <property type="molecule type" value="Genomic_DNA"/>
</dbReference>
<name>A0A0N7JD62_9CREN</name>
<reference evidence="3 5" key="2">
    <citation type="submission" date="2017-05" db="EMBL/GenBank/DDBJ databases">
        <title>The draft genome of the hyperthermophilic archaeon 'Pyrodictium delaneyi strain Hulk', an iron and nitrate reducer, reveals the capacity for sulfate reduction.</title>
        <authorList>
            <person name="Demey L.M."/>
            <person name="Miller C."/>
            <person name="Manzella M."/>
            <person name="Reguera G."/>
            <person name="Kashefi K."/>
        </authorList>
    </citation>
    <scope>NUCLEOTIDE SEQUENCE [LARGE SCALE GENOMIC DNA]</scope>
    <source>
        <strain evidence="3 5">Hulk</strain>
    </source>
</reference>
<evidence type="ECO:0000256" key="1">
    <source>
        <dbReference type="SAM" id="Phobius"/>
    </source>
</evidence>
<feature type="transmembrane region" description="Helical" evidence="1">
    <location>
        <begin position="61"/>
        <end position="87"/>
    </location>
</feature>
<keyword evidence="5" id="KW-1185">Reference proteome</keyword>
<dbReference type="OrthoDB" id="145083at2157"/>
<accession>A0A0N7JD62</accession>
<proteinExistence type="predicted"/>
<evidence type="ECO:0000313" key="3">
    <source>
        <dbReference type="EMBL" id="OWJ53855.1"/>
    </source>
</evidence>
<evidence type="ECO:0000313" key="4">
    <source>
        <dbReference type="Proteomes" id="UP000058613"/>
    </source>
</evidence>
<feature type="transmembrane region" description="Helical" evidence="1">
    <location>
        <begin position="152"/>
        <end position="178"/>
    </location>
</feature>